<keyword evidence="6" id="KW-1185">Reference proteome</keyword>
<dbReference type="GO" id="GO:0098553">
    <property type="term" value="C:lumenal side of endoplasmic reticulum membrane"/>
    <property type="evidence" value="ECO:0007669"/>
    <property type="project" value="TreeGrafter"/>
</dbReference>
<feature type="compositionally biased region" description="Polar residues" evidence="1">
    <location>
        <begin position="310"/>
        <end position="322"/>
    </location>
</feature>
<dbReference type="GO" id="GO:0030660">
    <property type="term" value="C:Golgi-associated vesicle membrane"/>
    <property type="evidence" value="ECO:0007669"/>
    <property type="project" value="TreeGrafter"/>
</dbReference>
<dbReference type="AlphaFoldDB" id="A0A556TZQ8"/>
<dbReference type="GO" id="GO:0033619">
    <property type="term" value="P:membrane protein proteolysis"/>
    <property type="evidence" value="ECO:0007669"/>
    <property type="project" value="TreeGrafter"/>
</dbReference>
<dbReference type="GO" id="GO:0042500">
    <property type="term" value="F:aspartic endopeptidase activity, intramembrane cleaving"/>
    <property type="evidence" value="ECO:0007669"/>
    <property type="project" value="InterPro"/>
</dbReference>
<dbReference type="Gene3D" id="3.50.30.30">
    <property type="match status" value="1"/>
</dbReference>
<dbReference type="Pfam" id="PF02225">
    <property type="entry name" value="PA"/>
    <property type="match status" value="1"/>
</dbReference>
<keyword evidence="2" id="KW-1133">Transmembrane helix</keyword>
<dbReference type="Pfam" id="PF04258">
    <property type="entry name" value="Peptidase_A22B"/>
    <property type="match status" value="1"/>
</dbReference>
<proteinExistence type="predicted"/>
<feature type="compositionally biased region" description="Basic and acidic residues" evidence="1">
    <location>
        <begin position="332"/>
        <end position="345"/>
    </location>
</feature>
<accession>A0A556TZQ8</accession>
<dbReference type="GO" id="GO:0098554">
    <property type="term" value="C:cytoplasmic side of endoplasmic reticulum membrane"/>
    <property type="evidence" value="ECO:0007669"/>
    <property type="project" value="TreeGrafter"/>
</dbReference>
<dbReference type="SUPFAM" id="SSF52025">
    <property type="entry name" value="PA domain"/>
    <property type="match status" value="1"/>
</dbReference>
<keyword evidence="2" id="KW-0472">Membrane</keyword>
<sequence length="345" mass="38094">MFKKLLTFFTLAAFPASSHCRTDVTRIPQRRALMTSPSPPPTSLRPPVMAQAAFLDNVITFQQFVMVLGEYGVAHFSNLGKKGKNYCIHFNSLWTPLPPHSHSTFAVEVYDLTPSVLCSDADVPDSGFTEYVVMAMRGNCTFSEKVHLAQKKGAKGLLIISKEFLIPPQGTESQYKEINIPLALISYADLLDIRTMKEEQSGESEEKETVTMTAVQIGLWVGMSCLVLMLLYIFYDYLGHIGRGLLSLHDEDTYTAQLQTQPALLYLVPCSVLFSLAVALWRSELKLYWNGVVSLPSPIPLAPVSQTPTPANQNVCEVTSQGEAPPPATEDEGPHRTENTAGEVH</sequence>
<feature type="signal peptide" evidence="3">
    <location>
        <begin position="1"/>
        <end position="20"/>
    </location>
</feature>
<protein>
    <submittedName>
        <fullName evidence="5">Signal peptide peptidase-like 2B</fullName>
    </submittedName>
</protein>
<comment type="caution">
    <text evidence="5">The sequence shown here is derived from an EMBL/GenBank/DDBJ whole genome shotgun (WGS) entry which is preliminary data.</text>
</comment>
<name>A0A556TZQ8_BAGYA</name>
<keyword evidence="3" id="KW-0732">Signal</keyword>
<evidence type="ECO:0000313" key="6">
    <source>
        <dbReference type="Proteomes" id="UP000319801"/>
    </source>
</evidence>
<organism evidence="5 6">
    <name type="scientific">Bagarius yarrelli</name>
    <name type="common">Goonch</name>
    <name type="synonym">Bagrus yarrelli</name>
    <dbReference type="NCBI Taxonomy" id="175774"/>
    <lineage>
        <taxon>Eukaryota</taxon>
        <taxon>Metazoa</taxon>
        <taxon>Chordata</taxon>
        <taxon>Craniata</taxon>
        <taxon>Vertebrata</taxon>
        <taxon>Euteleostomi</taxon>
        <taxon>Actinopterygii</taxon>
        <taxon>Neopterygii</taxon>
        <taxon>Teleostei</taxon>
        <taxon>Ostariophysi</taxon>
        <taxon>Siluriformes</taxon>
        <taxon>Sisoridae</taxon>
        <taxon>Sisorinae</taxon>
        <taxon>Bagarius</taxon>
    </lineage>
</organism>
<evidence type="ECO:0000259" key="4">
    <source>
        <dbReference type="Pfam" id="PF02225"/>
    </source>
</evidence>
<dbReference type="PANTHER" id="PTHR12174">
    <property type="entry name" value="SIGNAL PEPTIDE PEPTIDASE"/>
    <property type="match status" value="1"/>
</dbReference>
<dbReference type="Proteomes" id="UP000319801">
    <property type="component" value="Unassembled WGS sequence"/>
</dbReference>
<evidence type="ECO:0000313" key="5">
    <source>
        <dbReference type="EMBL" id="TSL47677.1"/>
    </source>
</evidence>
<evidence type="ECO:0000256" key="1">
    <source>
        <dbReference type="SAM" id="MobiDB-lite"/>
    </source>
</evidence>
<dbReference type="OrthoDB" id="29661at2759"/>
<dbReference type="InterPro" id="IPR007369">
    <property type="entry name" value="Peptidase_A22B_SPP"/>
</dbReference>
<gene>
    <name evidence="5" type="ORF">Baya_7258</name>
</gene>
<evidence type="ECO:0000256" key="2">
    <source>
        <dbReference type="SAM" id="Phobius"/>
    </source>
</evidence>
<feature type="transmembrane region" description="Helical" evidence="2">
    <location>
        <begin position="263"/>
        <end position="281"/>
    </location>
</feature>
<keyword evidence="2" id="KW-0812">Transmembrane</keyword>
<dbReference type="EMBL" id="VCAZ01000032">
    <property type="protein sequence ID" value="TSL47677.1"/>
    <property type="molecule type" value="Genomic_DNA"/>
</dbReference>
<feature type="domain" description="PA" evidence="4">
    <location>
        <begin position="114"/>
        <end position="192"/>
    </location>
</feature>
<dbReference type="PANTHER" id="PTHR12174:SF103">
    <property type="entry name" value="INTRAMEMBRANE PROTEASE (IMPAS) FAMILY"/>
    <property type="match status" value="1"/>
</dbReference>
<feature type="chain" id="PRO_5022230142" evidence="3">
    <location>
        <begin position="21"/>
        <end position="345"/>
    </location>
</feature>
<feature type="region of interest" description="Disordered" evidence="1">
    <location>
        <begin position="310"/>
        <end position="345"/>
    </location>
</feature>
<dbReference type="InterPro" id="IPR003137">
    <property type="entry name" value="PA_domain"/>
</dbReference>
<reference evidence="5 6" key="1">
    <citation type="journal article" date="2019" name="Genome Biol. Evol.">
        <title>Whole-Genome Sequencing of the Giant Devil Catfish, Bagarius yarrelli.</title>
        <authorList>
            <person name="Jiang W."/>
            <person name="Lv Y."/>
            <person name="Cheng L."/>
            <person name="Yang K."/>
            <person name="Chao B."/>
            <person name="Wang X."/>
            <person name="Li Y."/>
            <person name="Pan X."/>
            <person name="You X."/>
            <person name="Zhang Y."/>
            <person name="Yang J."/>
            <person name="Li J."/>
            <person name="Zhang X."/>
            <person name="Liu S."/>
            <person name="Sun C."/>
            <person name="Yang J."/>
            <person name="Shi Q."/>
        </authorList>
    </citation>
    <scope>NUCLEOTIDE SEQUENCE [LARGE SCALE GENOMIC DNA]</scope>
    <source>
        <strain evidence="5">JWS20170419001</strain>
        <tissue evidence="5">Muscle</tissue>
    </source>
</reference>
<dbReference type="InterPro" id="IPR046450">
    <property type="entry name" value="PA_dom_sf"/>
</dbReference>
<dbReference type="GO" id="GO:0005765">
    <property type="term" value="C:lysosomal membrane"/>
    <property type="evidence" value="ECO:0007669"/>
    <property type="project" value="TreeGrafter"/>
</dbReference>
<evidence type="ECO:0000256" key="3">
    <source>
        <dbReference type="SAM" id="SignalP"/>
    </source>
</evidence>
<feature type="transmembrane region" description="Helical" evidence="2">
    <location>
        <begin position="217"/>
        <end position="235"/>
    </location>
</feature>